<dbReference type="GO" id="GO:0003723">
    <property type="term" value="F:RNA binding"/>
    <property type="evidence" value="ECO:0007669"/>
    <property type="project" value="UniProtKB-KW"/>
</dbReference>
<sequence>MTRFNAKSAARVGRRGPTSPITTTGVTGTTHEGAPGHGRDVKSELFLLGVSAMVAEDAFYEKARERAERFRRLVVEAAAQDPEWTVAFLTWLRGEGNVRSAPLVAAAELVRARPSGMRTRAVVDAVLQRADEPAEILAYWLTTYGKPIPIALKRGVADAVVRLYTERSLAKYDPVDRAVRMGDVVDLVTPAHHHPEVRGTWRSSLYRHALDRRHERGGPVPEDLPLLRARAELLALPVAERRAVLLSADGPARLQAAGITWEALAGWLQGPMDARAWEAVIPGMGVMALARNLRNFDEAGVGDEAAEAVARRFTDPVTIARSRMFPFRWFQAYAAAPSAGWGHALETALGLATQNVPRFPGRTLVLVDTSSSMETRLSGRSQMTHAQAAALFGVVLTLRGADVDLHGFADGTFPHRVAPGGAVLAEVAAFVRRIGEVGHGTRIAEAVSGTYRGHDRVVILSDMQTFHGRRSVTEAAPARIPMYAFNLAGHRHGAIPTGSGTRHELGGLTDAAFRMIPLLESARSATWPWLPTTHAP</sequence>
<proteinExistence type="inferred from homology"/>
<comment type="subcellular location">
    <subcellularLocation>
        <location evidence="1">Cytoplasm</location>
    </subcellularLocation>
</comment>
<dbReference type="GO" id="GO:0046872">
    <property type="term" value="F:metal ion binding"/>
    <property type="evidence" value="ECO:0007669"/>
    <property type="project" value="UniProtKB-KW"/>
</dbReference>
<dbReference type="InterPro" id="IPR040322">
    <property type="entry name" value="TROVE2"/>
</dbReference>
<dbReference type="InterPro" id="IPR036465">
    <property type="entry name" value="vWFA_dom_sf"/>
</dbReference>
<evidence type="ECO:0000313" key="9">
    <source>
        <dbReference type="EMBL" id="ROO85345.1"/>
    </source>
</evidence>
<dbReference type="Pfam" id="PF05731">
    <property type="entry name" value="TROVE"/>
    <property type="match status" value="1"/>
</dbReference>
<name>A0A3N1CVS5_9ACTN</name>
<dbReference type="Proteomes" id="UP000272400">
    <property type="component" value="Unassembled WGS sequence"/>
</dbReference>
<dbReference type="PROSITE" id="PS50988">
    <property type="entry name" value="TROVE"/>
    <property type="match status" value="1"/>
</dbReference>
<dbReference type="InterPro" id="IPR008858">
    <property type="entry name" value="TROVE_dom"/>
</dbReference>
<organism evidence="9 10">
    <name type="scientific">Actinocorallia herbida</name>
    <dbReference type="NCBI Taxonomy" id="58109"/>
    <lineage>
        <taxon>Bacteria</taxon>
        <taxon>Bacillati</taxon>
        <taxon>Actinomycetota</taxon>
        <taxon>Actinomycetes</taxon>
        <taxon>Streptosporangiales</taxon>
        <taxon>Thermomonosporaceae</taxon>
        <taxon>Actinocorallia</taxon>
    </lineage>
</organism>
<feature type="compositionally biased region" description="Low complexity" evidence="7">
    <location>
        <begin position="16"/>
        <end position="30"/>
    </location>
</feature>
<dbReference type="PANTHER" id="PTHR14202">
    <property type="entry name" value="60 KDA RIBONUCLEOPROTEIN SSA/RO"/>
    <property type="match status" value="1"/>
</dbReference>
<keyword evidence="3" id="KW-0963">Cytoplasm</keyword>
<reference evidence="9 10" key="1">
    <citation type="submission" date="2018-11" db="EMBL/GenBank/DDBJ databases">
        <title>Sequencing the genomes of 1000 actinobacteria strains.</title>
        <authorList>
            <person name="Klenk H.-P."/>
        </authorList>
    </citation>
    <scope>NUCLEOTIDE SEQUENCE [LARGE SCALE GENOMIC DNA]</scope>
    <source>
        <strain evidence="9 10">DSM 44254</strain>
    </source>
</reference>
<evidence type="ECO:0000256" key="1">
    <source>
        <dbReference type="ARBA" id="ARBA00004496"/>
    </source>
</evidence>
<dbReference type="OrthoDB" id="208855at2"/>
<evidence type="ECO:0000256" key="3">
    <source>
        <dbReference type="ARBA" id="ARBA00022490"/>
    </source>
</evidence>
<keyword evidence="10" id="KW-1185">Reference proteome</keyword>
<evidence type="ECO:0000256" key="4">
    <source>
        <dbReference type="ARBA" id="ARBA00022723"/>
    </source>
</evidence>
<evidence type="ECO:0000256" key="7">
    <source>
        <dbReference type="SAM" id="MobiDB-lite"/>
    </source>
</evidence>
<protein>
    <submittedName>
        <fullName evidence="9">TROVE domain-containing protein</fullName>
    </submittedName>
</protein>
<keyword evidence="6" id="KW-0687">Ribonucleoprotein</keyword>
<gene>
    <name evidence="9" type="ORF">EDD29_2888</name>
</gene>
<evidence type="ECO:0000256" key="2">
    <source>
        <dbReference type="ARBA" id="ARBA00007814"/>
    </source>
</evidence>
<feature type="region of interest" description="Disordered" evidence="7">
    <location>
        <begin position="1"/>
        <end position="38"/>
    </location>
</feature>
<dbReference type="RefSeq" id="WP_123664863.1">
    <property type="nucleotide sequence ID" value="NZ_RJKE01000001.1"/>
</dbReference>
<comment type="similarity">
    <text evidence="2">Belongs to the Ro 60 kDa family.</text>
</comment>
<dbReference type="GO" id="GO:1990904">
    <property type="term" value="C:ribonucleoprotein complex"/>
    <property type="evidence" value="ECO:0007669"/>
    <property type="project" value="UniProtKB-KW"/>
</dbReference>
<evidence type="ECO:0000256" key="5">
    <source>
        <dbReference type="ARBA" id="ARBA00022884"/>
    </source>
</evidence>
<dbReference type="EMBL" id="RJKE01000001">
    <property type="protein sequence ID" value="ROO85345.1"/>
    <property type="molecule type" value="Genomic_DNA"/>
</dbReference>
<accession>A0A3N1CVS5</accession>
<keyword evidence="5" id="KW-0694">RNA-binding</keyword>
<evidence type="ECO:0000313" key="10">
    <source>
        <dbReference type="Proteomes" id="UP000272400"/>
    </source>
</evidence>
<dbReference type="GO" id="GO:0005737">
    <property type="term" value="C:cytoplasm"/>
    <property type="evidence" value="ECO:0007669"/>
    <property type="project" value="UniProtKB-SubCell"/>
</dbReference>
<dbReference type="Gene3D" id="3.40.50.410">
    <property type="entry name" value="von Willebrand factor, type A domain"/>
    <property type="match status" value="1"/>
</dbReference>
<evidence type="ECO:0000256" key="6">
    <source>
        <dbReference type="ARBA" id="ARBA00023274"/>
    </source>
</evidence>
<comment type="caution">
    <text evidence="9">The sequence shown here is derived from an EMBL/GenBank/DDBJ whole genome shotgun (WGS) entry which is preliminary data.</text>
</comment>
<dbReference type="SUPFAM" id="SSF53300">
    <property type="entry name" value="vWA-like"/>
    <property type="match status" value="1"/>
</dbReference>
<dbReference type="AlphaFoldDB" id="A0A3N1CVS5"/>
<feature type="domain" description="TROVE" evidence="8">
    <location>
        <begin position="28"/>
        <end position="361"/>
    </location>
</feature>
<dbReference type="SUPFAM" id="SSF140864">
    <property type="entry name" value="TROVE domain-like"/>
    <property type="match status" value="1"/>
</dbReference>
<dbReference type="InterPro" id="IPR037214">
    <property type="entry name" value="TROVE_dom_sf"/>
</dbReference>
<dbReference type="PANTHER" id="PTHR14202:SF0">
    <property type="entry name" value="RNA-BINDING PROTEIN RO60"/>
    <property type="match status" value="1"/>
</dbReference>
<evidence type="ECO:0000259" key="8">
    <source>
        <dbReference type="PROSITE" id="PS50988"/>
    </source>
</evidence>
<keyword evidence="4" id="KW-0479">Metal-binding</keyword>